<organism evidence="1">
    <name type="scientific">Magallana gigas</name>
    <name type="common">Pacific oyster</name>
    <name type="synonym">Crassostrea gigas</name>
    <dbReference type="NCBI Taxonomy" id="29159"/>
    <lineage>
        <taxon>Eukaryota</taxon>
        <taxon>Metazoa</taxon>
        <taxon>Spiralia</taxon>
        <taxon>Lophotrochozoa</taxon>
        <taxon>Mollusca</taxon>
        <taxon>Bivalvia</taxon>
        <taxon>Autobranchia</taxon>
        <taxon>Pteriomorphia</taxon>
        <taxon>Ostreida</taxon>
        <taxon>Ostreoidea</taxon>
        <taxon>Ostreidae</taxon>
        <taxon>Magallana</taxon>
    </lineage>
</organism>
<dbReference type="InterPro" id="IPR027417">
    <property type="entry name" value="P-loop_NTPase"/>
</dbReference>
<gene>
    <name evidence="1" type="ORF">CGI_10015862</name>
</gene>
<dbReference type="Gene3D" id="3.40.50.300">
    <property type="entry name" value="P-loop containing nucleotide triphosphate hydrolases"/>
    <property type="match status" value="1"/>
</dbReference>
<proteinExistence type="predicted"/>
<reference evidence="1" key="1">
    <citation type="journal article" date="2012" name="Nature">
        <title>The oyster genome reveals stress adaptation and complexity of shell formation.</title>
        <authorList>
            <person name="Zhang G."/>
            <person name="Fang X."/>
            <person name="Guo X."/>
            <person name="Li L."/>
            <person name="Luo R."/>
            <person name="Xu F."/>
            <person name="Yang P."/>
            <person name="Zhang L."/>
            <person name="Wang X."/>
            <person name="Qi H."/>
            <person name="Xiong Z."/>
            <person name="Que H."/>
            <person name="Xie Y."/>
            <person name="Holland P.W."/>
            <person name="Paps J."/>
            <person name="Zhu Y."/>
            <person name="Wu F."/>
            <person name="Chen Y."/>
            <person name="Wang J."/>
            <person name="Peng C."/>
            <person name="Meng J."/>
            <person name="Yang L."/>
            <person name="Liu J."/>
            <person name="Wen B."/>
            <person name="Zhang N."/>
            <person name="Huang Z."/>
            <person name="Zhu Q."/>
            <person name="Feng Y."/>
            <person name="Mount A."/>
            <person name="Hedgecock D."/>
            <person name="Xu Z."/>
            <person name="Liu Y."/>
            <person name="Domazet-Loso T."/>
            <person name="Du Y."/>
            <person name="Sun X."/>
            <person name="Zhang S."/>
            <person name="Liu B."/>
            <person name="Cheng P."/>
            <person name="Jiang X."/>
            <person name="Li J."/>
            <person name="Fan D."/>
            <person name="Wang W."/>
            <person name="Fu W."/>
            <person name="Wang T."/>
            <person name="Wang B."/>
            <person name="Zhang J."/>
            <person name="Peng Z."/>
            <person name="Li Y."/>
            <person name="Li N."/>
            <person name="Wang J."/>
            <person name="Chen M."/>
            <person name="He Y."/>
            <person name="Tan F."/>
            <person name="Song X."/>
            <person name="Zheng Q."/>
            <person name="Huang R."/>
            <person name="Yang H."/>
            <person name="Du X."/>
            <person name="Chen L."/>
            <person name="Yang M."/>
            <person name="Gaffney P.M."/>
            <person name="Wang S."/>
            <person name="Luo L."/>
            <person name="She Z."/>
            <person name="Ming Y."/>
            <person name="Huang W."/>
            <person name="Zhang S."/>
            <person name="Huang B."/>
            <person name="Zhang Y."/>
            <person name="Qu T."/>
            <person name="Ni P."/>
            <person name="Miao G."/>
            <person name="Wang J."/>
            <person name="Wang Q."/>
            <person name="Steinberg C.E."/>
            <person name="Wang H."/>
            <person name="Li N."/>
            <person name="Qian L."/>
            <person name="Zhang G."/>
            <person name="Li Y."/>
            <person name="Yang H."/>
            <person name="Liu X."/>
            <person name="Wang J."/>
            <person name="Yin Y."/>
            <person name="Wang J."/>
        </authorList>
    </citation>
    <scope>NUCLEOTIDE SEQUENCE [LARGE SCALE GENOMIC DNA]</scope>
    <source>
        <strain evidence="1">05x7-T-G4-1.051#20</strain>
    </source>
</reference>
<dbReference type="AlphaFoldDB" id="K1PW11"/>
<evidence type="ECO:0000313" key="1">
    <source>
        <dbReference type="EMBL" id="EKC28517.1"/>
    </source>
</evidence>
<sequence length="78" mass="8696">MKKEYTYLPSARKIFQRYERASHTENILLVGTVGAGKSATINTITAALSGEKKYRAPIGALLSPTDGQRKRTTTHLMW</sequence>
<dbReference type="InParanoid" id="K1PW11"/>
<dbReference type="HOGENOM" id="CLU_2624406_0_0_1"/>
<dbReference type="EMBL" id="JH816805">
    <property type="protein sequence ID" value="EKC28517.1"/>
    <property type="molecule type" value="Genomic_DNA"/>
</dbReference>
<name>K1PW11_MAGGI</name>
<dbReference type="SUPFAM" id="SSF52540">
    <property type="entry name" value="P-loop containing nucleoside triphosphate hydrolases"/>
    <property type="match status" value="1"/>
</dbReference>
<protein>
    <submittedName>
        <fullName evidence="1">Uncharacterized protein</fullName>
    </submittedName>
</protein>
<accession>K1PW11</accession>